<accession>A0A6A4P2P9</accession>
<proteinExistence type="predicted"/>
<gene>
    <name evidence="1" type="ORF">Lalb_Chr15g0086771</name>
</gene>
<reference evidence="2" key="1">
    <citation type="journal article" date="2020" name="Nat. Commun.">
        <title>Genome sequence of the cluster root forming white lupin.</title>
        <authorList>
            <person name="Hufnagel B."/>
            <person name="Marques A."/>
            <person name="Soriano A."/>
            <person name="Marques L."/>
            <person name="Divol F."/>
            <person name="Doumas P."/>
            <person name="Sallet E."/>
            <person name="Mancinotti D."/>
            <person name="Carrere S."/>
            <person name="Marande W."/>
            <person name="Arribat S."/>
            <person name="Keller J."/>
            <person name="Huneau C."/>
            <person name="Blein T."/>
            <person name="Aime D."/>
            <person name="Laguerre M."/>
            <person name="Taylor J."/>
            <person name="Schubert V."/>
            <person name="Nelson M."/>
            <person name="Geu-Flores F."/>
            <person name="Crespi M."/>
            <person name="Gallardo-Guerrero K."/>
            <person name="Delaux P.-M."/>
            <person name="Salse J."/>
            <person name="Berges H."/>
            <person name="Guyot R."/>
            <person name="Gouzy J."/>
            <person name="Peret B."/>
        </authorList>
    </citation>
    <scope>NUCLEOTIDE SEQUENCE [LARGE SCALE GENOMIC DNA]</scope>
    <source>
        <strain evidence="2">cv. Amiga</strain>
    </source>
</reference>
<dbReference type="AlphaFoldDB" id="A0A6A4P2P9"/>
<comment type="caution">
    <text evidence="1">The sequence shown here is derived from an EMBL/GenBank/DDBJ whole genome shotgun (WGS) entry which is preliminary data.</text>
</comment>
<evidence type="ECO:0000313" key="1">
    <source>
        <dbReference type="EMBL" id="KAE9598983.1"/>
    </source>
</evidence>
<keyword evidence="2" id="KW-1185">Reference proteome</keyword>
<protein>
    <submittedName>
        <fullName evidence="1">Uncharacterized protein</fullName>
    </submittedName>
</protein>
<sequence>MSGFRVLVAKRAPKLSSMQKRNSPYVKSILSGQSILEKPPNKNRNFKIIKSFWNILKDGIYGMVREFHRCLWLYQHIQCGVKGESDVSNHDY</sequence>
<evidence type="ECO:0000313" key="2">
    <source>
        <dbReference type="Proteomes" id="UP000447434"/>
    </source>
</evidence>
<organism evidence="1 2">
    <name type="scientific">Lupinus albus</name>
    <name type="common">White lupine</name>
    <name type="synonym">Lupinus termis</name>
    <dbReference type="NCBI Taxonomy" id="3870"/>
    <lineage>
        <taxon>Eukaryota</taxon>
        <taxon>Viridiplantae</taxon>
        <taxon>Streptophyta</taxon>
        <taxon>Embryophyta</taxon>
        <taxon>Tracheophyta</taxon>
        <taxon>Spermatophyta</taxon>
        <taxon>Magnoliopsida</taxon>
        <taxon>eudicotyledons</taxon>
        <taxon>Gunneridae</taxon>
        <taxon>Pentapetalae</taxon>
        <taxon>rosids</taxon>
        <taxon>fabids</taxon>
        <taxon>Fabales</taxon>
        <taxon>Fabaceae</taxon>
        <taxon>Papilionoideae</taxon>
        <taxon>50 kb inversion clade</taxon>
        <taxon>genistoids sensu lato</taxon>
        <taxon>core genistoids</taxon>
        <taxon>Genisteae</taxon>
        <taxon>Lupinus</taxon>
    </lineage>
</organism>
<name>A0A6A4P2P9_LUPAL</name>
<dbReference type="Proteomes" id="UP000447434">
    <property type="component" value="Chromosome 15"/>
</dbReference>
<dbReference type="EMBL" id="WOCE01000015">
    <property type="protein sequence ID" value="KAE9598983.1"/>
    <property type="molecule type" value="Genomic_DNA"/>
</dbReference>